<feature type="region of interest" description="Disordered" evidence="1">
    <location>
        <begin position="124"/>
        <end position="245"/>
    </location>
</feature>
<name>A0A6P5GAX4_ANACO</name>
<reference evidence="3" key="2">
    <citation type="submission" date="2025-08" db="UniProtKB">
        <authorList>
            <consortium name="RefSeq"/>
        </authorList>
    </citation>
    <scope>IDENTIFICATION</scope>
    <source>
        <tissue evidence="3">Leaf</tissue>
    </source>
</reference>
<dbReference type="GeneID" id="109720006"/>
<feature type="compositionally biased region" description="Low complexity" evidence="1">
    <location>
        <begin position="150"/>
        <end position="171"/>
    </location>
</feature>
<proteinExistence type="predicted"/>
<reference evidence="2" key="1">
    <citation type="journal article" date="2015" name="Nat. Genet.">
        <title>The pineapple genome and the evolution of CAM photosynthesis.</title>
        <authorList>
            <person name="Ming R."/>
            <person name="VanBuren R."/>
            <person name="Wai C.M."/>
            <person name="Tang H."/>
            <person name="Schatz M.C."/>
            <person name="Bowers J.E."/>
            <person name="Lyons E."/>
            <person name="Wang M.L."/>
            <person name="Chen J."/>
            <person name="Biggers E."/>
            <person name="Zhang J."/>
            <person name="Huang L."/>
            <person name="Zhang L."/>
            <person name="Miao W."/>
            <person name="Zhang J."/>
            <person name="Ye Z."/>
            <person name="Miao C."/>
            <person name="Lin Z."/>
            <person name="Wang H."/>
            <person name="Zhou H."/>
            <person name="Yim W.C."/>
            <person name="Priest H.D."/>
            <person name="Zheng C."/>
            <person name="Woodhouse M."/>
            <person name="Edger P.P."/>
            <person name="Guyot R."/>
            <person name="Guo H.B."/>
            <person name="Guo H."/>
            <person name="Zheng G."/>
            <person name="Singh R."/>
            <person name="Sharma A."/>
            <person name="Min X."/>
            <person name="Zheng Y."/>
            <person name="Lee H."/>
            <person name="Gurtowski J."/>
            <person name="Sedlazeck F.J."/>
            <person name="Harkess A."/>
            <person name="McKain M.R."/>
            <person name="Liao Z."/>
            <person name="Fang J."/>
            <person name="Liu J."/>
            <person name="Zhang X."/>
            <person name="Zhang Q."/>
            <person name="Hu W."/>
            <person name="Qin Y."/>
            <person name="Wang K."/>
            <person name="Chen L.Y."/>
            <person name="Shirley N."/>
            <person name="Lin Y.R."/>
            <person name="Liu L.Y."/>
            <person name="Hernandez A.G."/>
            <person name="Wright C.L."/>
            <person name="Bulone V."/>
            <person name="Tuskan G.A."/>
            <person name="Heath K."/>
            <person name="Zee F."/>
            <person name="Moore P.H."/>
            <person name="Sunkar R."/>
            <person name="Leebens-Mack J.H."/>
            <person name="Mockler T."/>
            <person name="Bennetzen J.L."/>
            <person name="Freeling M."/>
            <person name="Sankoff D."/>
            <person name="Paterson A.H."/>
            <person name="Zhu X."/>
            <person name="Yang X."/>
            <person name="Smith J.A."/>
            <person name="Cushman J.C."/>
            <person name="Paull R.E."/>
            <person name="Yu Q."/>
        </authorList>
    </citation>
    <scope>NUCLEOTIDE SEQUENCE [LARGE SCALE GENOMIC DNA]</scope>
    <source>
        <strain evidence="2">cv. F153</strain>
    </source>
</reference>
<evidence type="ECO:0000313" key="3">
    <source>
        <dbReference type="RefSeq" id="XP_020102455.1"/>
    </source>
</evidence>
<accession>A0A6P5GAX4</accession>
<dbReference type="AlphaFoldDB" id="A0A6P5GAX4"/>
<protein>
    <submittedName>
        <fullName evidence="3">Vegetative cell wall protein gp1-like</fullName>
    </submittedName>
</protein>
<dbReference type="Proteomes" id="UP000515123">
    <property type="component" value="Linkage group 14"/>
</dbReference>
<gene>
    <name evidence="3" type="primary">LOC109720006</name>
</gene>
<dbReference type="RefSeq" id="XP_020102455.1">
    <property type="nucleotide sequence ID" value="XM_020246866.1"/>
</dbReference>
<organism evidence="2 3">
    <name type="scientific">Ananas comosus</name>
    <name type="common">Pineapple</name>
    <name type="synonym">Ananas ananas</name>
    <dbReference type="NCBI Taxonomy" id="4615"/>
    <lineage>
        <taxon>Eukaryota</taxon>
        <taxon>Viridiplantae</taxon>
        <taxon>Streptophyta</taxon>
        <taxon>Embryophyta</taxon>
        <taxon>Tracheophyta</taxon>
        <taxon>Spermatophyta</taxon>
        <taxon>Magnoliopsida</taxon>
        <taxon>Liliopsida</taxon>
        <taxon>Poales</taxon>
        <taxon>Bromeliaceae</taxon>
        <taxon>Bromelioideae</taxon>
        <taxon>Ananas</taxon>
    </lineage>
</organism>
<evidence type="ECO:0000256" key="1">
    <source>
        <dbReference type="SAM" id="MobiDB-lite"/>
    </source>
</evidence>
<keyword evidence="2" id="KW-1185">Reference proteome</keyword>
<feature type="compositionally biased region" description="Basic residues" evidence="1">
    <location>
        <begin position="221"/>
        <end position="236"/>
    </location>
</feature>
<sequence>MQNEFVSLTLWITVSCLFAAPTRPLLYFRRARLIDSLPRLRLRLRSSSSSPTENPSSLLLDPFVALHASLAPSAASPASSAPSPFPFAPSPPRLASRLALSRLLPDLLPPSSLLPPPSPLDLLRWSPPPPTPLRPSAFSSFPRRPPPRPSTSSSPSTPFLLPRPLAPSSAPSRHDPLAPSPTPAHLHRPHRTTSSAPAPRRRVPDLLPAASMRPAGVQAVRRPRRGPCRGRPVRRSPRPDQGIPL</sequence>
<evidence type="ECO:0000313" key="2">
    <source>
        <dbReference type="Proteomes" id="UP000515123"/>
    </source>
</evidence>